<reference evidence="2 3" key="1">
    <citation type="submission" date="2016-10" db="EMBL/GenBank/DDBJ databases">
        <title>Proteomics and genomics reveal pathogen-plant mechanisms compatible with a hemibiotrophic lifestyle of Diplodia corticola.</title>
        <authorList>
            <person name="Fernandes I."/>
            <person name="De Jonge R."/>
            <person name="Van De Peer Y."/>
            <person name="Devreese B."/>
            <person name="Alves A."/>
            <person name="Esteves A.C."/>
        </authorList>
    </citation>
    <scope>NUCLEOTIDE SEQUENCE [LARGE SCALE GENOMIC DNA]</scope>
    <source>
        <strain evidence="2 3">CBS 112549</strain>
    </source>
</reference>
<proteinExistence type="predicted"/>
<evidence type="ECO:0000313" key="3">
    <source>
        <dbReference type="Proteomes" id="UP000183809"/>
    </source>
</evidence>
<gene>
    <name evidence="2" type="ORF">BKCO1_6800037</name>
</gene>
<organism evidence="2 3">
    <name type="scientific">Diplodia corticola</name>
    <dbReference type="NCBI Taxonomy" id="236234"/>
    <lineage>
        <taxon>Eukaryota</taxon>
        <taxon>Fungi</taxon>
        <taxon>Dikarya</taxon>
        <taxon>Ascomycota</taxon>
        <taxon>Pezizomycotina</taxon>
        <taxon>Dothideomycetes</taxon>
        <taxon>Dothideomycetes incertae sedis</taxon>
        <taxon>Botryosphaeriales</taxon>
        <taxon>Botryosphaeriaceae</taxon>
        <taxon>Diplodia</taxon>
    </lineage>
</organism>
<dbReference type="GeneID" id="31018671"/>
<protein>
    <submittedName>
        <fullName evidence="2">Uncharacterized protein</fullName>
    </submittedName>
</protein>
<evidence type="ECO:0000313" key="2">
    <source>
        <dbReference type="EMBL" id="OJD30011.1"/>
    </source>
</evidence>
<dbReference type="AlphaFoldDB" id="A0A1J9RC17"/>
<dbReference type="RefSeq" id="XP_020126271.1">
    <property type="nucleotide sequence ID" value="XM_020278410.1"/>
</dbReference>
<evidence type="ECO:0000256" key="1">
    <source>
        <dbReference type="SAM" id="MobiDB-lite"/>
    </source>
</evidence>
<feature type="region of interest" description="Disordered" evidence="1">
    <location>
        <begin position="1"/>
        <end position="126"/>
    </location>
</feature>
<feature type="compositionally biased region" description="Low complexity" evidence="1">
    <location>
        <begin position="31"/>
        <end position="44"/>
    </location>
</feature>
<keyword evidence="3" id="KW-1185">Reference proteome</keyword>
<comment type="caution">
    <text evidence="2">The sequence shown here is derived from an EMBL/GenBank/DDBJ whole genome shotgun (WGS) entry which is preliminary data.</text>
</comment>
<dbReference type="EMBL" id="MNUE01000068">
    <property type="protein sequence ID" value="OJD30011.1"/>
    <property type="molecule type" value="Genomic_DNA"/>
</dbReference>
<accession>A0A1J9RC17</accession>
<dbReference type="Proteomes" id="UP000183809">
    <property type="component" value="Unassembled WGS sequence"/>
</dbReference>
<sequence>MCFCTGTTEYDPHHPPPPRIPTHTAYARPASRSSYHSTYRHSSTGPVAALPPSRRSFDDRHHHAAHHSTYRSSATSVPSERHRYVESQYEQHPQPARHSVQLVERRPRGVSPGGGGGGGGRVVRERERVVYV</sequence>
<name>A0A1J9RC17_9PEZI</name>
<feature type="compositionally biased region" description="Gly residues" evidence="1">
    <location>
        <begin position="111"/>
        <end position="121"/>
    </location>
</feature>